<evidence type="ECO:0000256" key="8">
    <source>
        <dbReference type="ARBA" id="ARBA00023136"/>
    </source>
</evidence>
<protein>
    <recommendedName>
        <fullName evidence="12">Fringe-like glycosyltransferase domain-containing protein</fullName>
    </recommendedName>
</protein>
<dbReference type="FunFam" id="3.90.550.50:FF:000008">
    <property type="entry name" value="Beta-1,3-glucosyltransferase"/>
    <property type="match status" value="1"/>
</dbReference>
<evidence type="ECO:0000256" key="3">
    <source>
        <dbReference type="ARBA" id="ARBA00022676"/>
    </source>
</evidence>
<keyword evidence="6" id="KW-0735">Signal-anchor</keyword>
<keyword evidence="8" id="KW-0472">Membrane</keyword>
<evidence type="ECO:0000256" key="2">
    <source>
        <dbReference type="ARBA" id="ARBA00008661"/>
    </source>
</evidence>
<gene>
    <name evidence="13" type="ORF">Pmani_022032</name>
</gene>
<keyword evidence="5" id="KW-0812">Transmembrane</keyword>
<reference evidence="13" key="1">
    <citation type="submission" date="2023-11" db="EMBL/GenBank/DDBJ databases">
        <title>Genome assemblies of two species of porcelain crab, Petrolisthes cinctipes and Petrolisthes manimaculis (Anomura: Porcellanidae).</title>
        <authorList>
            <person name="Angst P."/>
        </authorList>
    </citation>
    <scope>NUCLEOTIDE SEQUENCE</scope>
    <source>
        <strain evidence="13">PB745_02</strain>
        <tissue evidence="13">Gill</tissue>
    </source>
</reference>
<evidence type="ECO:0000259" key="12">
    <source>
        <dbReference type="Pfam" id="PF02434"/>
    </source>
</evidence>
<dbReference type="InterPro" id="IPR003378">
    <property type="entry name" value="Fringe-like_glycosylTrfase"/>
</dbReference>
<comment type="similarity">
    <text evidence="2">Belongs to the glycosyltransferase 31 family.</text>
</comment>
<comment type="subcellular location">
    <subcellularLocation>
        <location evidence="9">Endomembrane system</location>
        <topology evidence="9">Single-pass membrane protein</topology>
    </subcellularLocation>
    <subcellularLocation>
        <location evidence="1">Membrane</location>
        <topology evidence="1">Single-pass type II membrane protein</topology>
    </subcellularLocation>
</comment>
<keyword evidence="4" id="KW-0808">Transferase</keyword>
<dbReference type="GO" id="GO:0016020">
    <property type="term" value="C:membrane"/>
    <property type="evidence" value="ECO:0007669"/>
    <property type="project" value="UniProtKB-SubCell"/>
</dbReference>
<evidence type="ECO:0000256" key="1">
    <source>
        <dbReference type="ARBA" id="ARBA00004606"/>
    </source>
</evidence>
<feature type="domain" description="Fringe-like glycosyltransferase" evidence="12">
    <location>
        <begin position="93"/>
        <end position="211"/>
    </location>
</feature>
<evidence type="ECO:0000256" key="10">
    <source>
        <dbReference type="SAM" id="MobiDB-lite"/>
    </source>
</evidence>
<sequence>MFTTNIIFINFLVWVAIHCCDSAWSNGSVLFVILDQEVTPHLETATQLASHLSHQANQLQLNHKIYIAAEEWPNVAAWTYNPVLERVSSSHGDNSTWVVLLGERVQVKLTALLDVLQAHNSSQLIFLGRGVSDHQETIIHHYQTVDPDNPFLYPDARFGIVLSTPLVNRLAKMWNDSGGRKQQSEFNIDAAYEFSTLVWSVGVRLTHTSAFCITDRPECALVYTKLTRCSNKLQTEDIHFAVKSCSNFHEERLPIIQDTWLGDATNHAIYSDVKDSRYGTVSLGVPNTERGHCGKTLAIIRHAAQLSHIHWLAIVDDDTLISVQRLTQLLSCYDPGEYVALGERYGFQATTSHGYDYLTGGAGMVFSKVLVNRLAFPSVCKCPSDDSPDDMFLGICLQRMGIPVIHSPTFHQARPKDYPEALLEGEAPISFHKYWMMNPREAYNIYLHTTPYSPQPGSDDPPVSDSTMAGNAPKIRNMDEL</sequence>
<evidence type="ECO:0000256" key="6">
    <source>
        <dbReference type="ARBA" id="ARBA00022968"/>
    </source>
</evidence>
<dbReference type="PANTHER" id="PTHR10811">
    <property type="entry name" value="FRINGE-RELATED"/>
    <property type="match status" value="1"/>
</dbReference>
<feature type="chain" id="PRO_5042011963" description="Fringe-like glycosyltransferase domain-containing protein" evidence="11">
    <location>
        <begin position="23"/>
        <end position="481"/>
    </location>
</feature>
<keyword evidence="14" id="KW-1185">Reference proteome</keyword>
<dbReference type="Proteomes" id="UP001292094">
    <property type="component" value="Unassembled WGS sequence"/>
</dbReference>
<evidence type="ECO:0000256" key="9">
    <source>
        <dbReference type="ARBA" id="ARBA00037847"/>
    </source>
</evidence>
<dbReference type="Pfam" id="PF02434">
    <property type="entry name" value="Fringe"/>
    <property type="match status" value="2"/>
</dbReference>
<dbReference type="Gene3D" id="3.90.550.50">
    <property type="match status" value="2"/>
</dbReference>
<dbReference type="SUPFAM" id="SSF53448">
    <property type="entry name" value="Nucleotide-diphospho-sugar transferases"/>
    <property type="match status" value="1"/>
</dbReference>
<evidence type="ECO:0000256" key="11">
    <source>
        <dbReference type="SAM" id="SignalP"/>
    </source>
</evidence>
<evidence type="ECO:0000256" key="7">
    <source>
        <dbReference type="ARBA" id="ARBA00022989"/>
    </source>
</evidence>
<dbReference type="GO" id="GO:0012505">
    <property type="term" value="C:endomembrane system"/>
    <property type="evidence" value="ECO:0007669"/>
    <property type="project" value="UniProtKB-SubCell"/>
</dbReference>
<feature type="domain" description="Fringe-like glycosyltransferase" evidence="12">
    <location>
        <begin position="232"/>
        <end position="438"/>
    </location>
</feature>
<evidence type="ECO:0000313" key="14">
    <source>
        <dbReference type="Proteomes" id="UP001292094"/>
    </source>
</evidence>
<dbReference type="InterPro" id="IPR029044">
    <property type="entry name" value="Nucleotide-diphossugar_trans"/>
</dbReference>
<accession>A0AAE1U2I7</accession>
<keyword evidence="3" id="KW-0328">Glycosyltransferase</keyword>
<feature type="signal peptide" evidence="11">
    <location>
        <begin position="1"/>
        <end position="22"/>
    </location>
</feature>
<dbReference type="GO" id="GO:0016757">
    <property type="term" value="F:glycosyltransferase activity"/>
    <property type="evidence" value="ECO:0007669"/>
    <property type="project" value="UniProtKB-KW"/>
</dbReference>
<evidence type="ECO:0000313" key="13">
    <source>
        <dbReference type="EMBL" id="KAK4306126.1"/>
    </source>
</evidence>
<evidence type="ECO:0000256" key="4">
    <source>
        <dbReference type="ARBA" id="ARBA00022679"/>
    </source>
</evidence>
<feature type="region of interest" description="Disordered" evidence="10">
    <location>
        <begin position="454"/>
        <end position="481"/>
    </location>
</feature>
<dbReference type="AlphaFoldDB" id="A0AAE1U2I7"/>
<comment type="caution">
    <text evidence="13">The sequence shown here is derived from an EMBL/GenBank/DDBJ whole genome shotgun (WGS) entry which is preliminary data.</text>
</comment>
<keyword evidence="11" id="KW-0732">Signal</keyword>
<keyword evidence="7" id="KW-1133">Transmembrane helix</keyword>
<proteinExistence type="inferred from homology"/>
<name>A0AAE1U2I7_9EUCA</name>
<dbReference type="EMBL" id="JAWZYT010002175">
    <property type="protein sequence ID" value="KAK4306126.1"/>
    <property type="molecule type" value="Genomic_DNA"/>
</dbReference>
<evidence type="ECO:0000256" key="5">
    <source>
        <dbReference type="ARBA" id="ARBA00022692"/>
    </source>
</evidence>
<organism evidence="13 14">
    <name type="scientific">Petrolisthes manimaculis</name>
    <dbReference type="NCBI Taxonomy" id="1843537"/>
    <lineage>
        <taxon>Eukaryota</taxon>
        <taxon>Metazoa</taxon>
        <taxon>Ecdysozoa</taxon>
        <taxon>Arthropoda</taxon>
        <taxon>Crustacea</taxon>
        <taxon>Multicrustacea</taxon>
        <taxon>Malacostraca</taxon>
        <taxon>Eumalacostraca</taxon>
        <taxon>Eucarida</taxon>
        <taxon>Decapoda</taxon>
        <taxon>Pleocyemata</taxon>
        <taxon>Anomura</taxon>
        <taxon>Galatheoidea</taxon>
        <taxon>Porcellanidae</taxon>
        <taxon>Petrolisthes</taxon>
    </lineage>
</organism>